<feature type="compositionally biased region" description="Basic and acidic residues" evidence="1">
    <location>
        <begin position="71"/>
        <end position="97"/>
    </location>
</feature>
<dbReference type="EMBL" id="CP117812">
    <property type="protein sequence ID" value="WDE97478.1"/>
    <property type="molecule type" value="Genomic_DNA"/>
</dbReference>
<sequence length="97" mass="11380">MKLIDLSLISTFIVFIVISSCGGHHSSHTKYQQEKEKRAEKTARSIERQKLDKELNPPHKAPSEEYLQTYEDSKVINHNRKMDDLKRQMKAEEQNKP</sequence>
<protein>
    <recommendedName>
        <fullName evidence="4">Lipoprotein</fullName>
    </recommendedName>
</protein>
<organism evidence="2 3">
    <name type="scientific">Lentisphaera profundi</name>
    <dbReference type="NCBI Taxonomy" id="1658616"/>
    <lineage>
        <taxon>Bacteria</taxon>
        <taxon>Pseudomonadati</taxon>
        <taxon>Lentisphaerota</taxon>
        <taxon>Lentisphaeria</taxon>
        <taxon>Lentisphaerales</taxon>
        <taxon>Lentisphaeraceae</taxon>
        <taxon>Lentisphaera</taxon>
    </lineage>
</organism>
<keyword evidence="3" id="KW-1185">Reference proteome</keyword>
<accession>A0ABY7VW28</accession>
<dbReference type="PROSITE" id="PS51257">
    <property type="entry name" value="PROKAR_LIPOPROTEIN"/>
    <property type="match status" value="1"/>
</dbReference>
<evidence type="ECO:0000313" key="2">
    <source>
        <dbReference type="EMBL" id="WDE97478.1"/>
    </source>
</evidence>
<reference evidence="2 3" key="1">
    <citation type="submission" date="2023-02" db="EMBL/GenBank/DDBJ databases">
        <title>Genome sequence of Lentisphaera profundi SAORIC-696.</title>
        <authorList>
            <person name="Kim e."/>
            <person name="Cho J.-C."/>
            <person name="Choi A."/>
            <person name="Kang I."/>
        </authorList>
    </citation>
    <scope>NUCLEOTIDE SEQUENCE [LARGE SCALE GENOMIC DNA]</scope>
    <source>
        <strain evidence="2 3">SAORIC-696</strain>
    </source>
</reference>
<dbReference type="RefSeq" id="WP_274151891.1">
    <property type="nucleotide sequence ID" value="NZ_CP117812.1"/>
</dbReference>
<evidence type="ECO:0000256" key="1">
    <source>
        <dbReference type="SAM" id="MobiDB-lite"/>
    </source>
</evidence>
<feature type="region of interest" description="Disordered" evidence="1">
    <location>
        <begin position="23"/>
        <end position="97"/>
    </location>
</feature>
<evidence type="ECO:0008006" key="4">
    <source>
        <dbReference type="Google" id="ProtNLM"/>
    </source>
</evidence>
<proteinExistence type="predicted"/>
<gene>
    <name evidence="2" type="ORF">PQO03_16750</name>
</gene>
<name>A0ABY7VW28_9BACT</name>
<feature type="compositionally biased region" description="Basic and acidic residues" evidence="1">
    <location>
        <begin position="31"/>
        <end position="63"/>
    </location>
</feature>
<dbReference type="Proteomes" id="UP001214250">
    <property type="component" value="Chromosome 2"/>
</dbReference>
<evidence type="ECO:0000313" key="3">
    <source>
        <dbReference type="Proteomes" id="UP001214250"/>
    </source>
</evidence>